<sequence length="102" mass="11252">MHTWTVTCDPDAARSNGTTDTEVDAVRAATAAMRRIVHRTHRVDEQPPQVWLTIDGRIRLGITADSYSPDAALDGIDRYEHDALIAAAVDDSICDRVHVEVN</sequence>
<organism evidence="1 2">
    <name type="scientific">Rhodococcus zopfii</name>
    <dbReference type="NCBI Taxonomy" id="43772"/>
    <lineage>
        <taxon>Bacteria</taxon>
        <taxon>Bacillati</taxon>
        <taxon>Actinomycetota</taxon>
        <taxon>Actinomycetes</taxon>
        <taxon>Mycobacteriales</taxon>
        <taxon>Nocardiaceae</taxon>
        <taxon>Rhodococcus</taxon>
    </lineage>
</organism>
<comment type="caution">
    <text evidence="1">The sequence shown here is derived from an EMBL/GenBank/DDBJ whole genome shotgun (WGS) entry which is preliminary data.</text>
</comment>
<reference evidence="1 2" key="1">
    <citation type="submission" date="2019-10" db="EMBL/GenBank/DDBJ databases">
        <title>Draft Genome Assembly of Rhodococcus zopfii DSM44189.</title>
        <authorList>
            <person name="Sutton J.M."/>
            <person name="Akob D.M."/>
            <person name="Bushman T.J."/>
        </authorList>
    </citation>
    <scope>NUCLEOTIDE SEQUENCE [LARGE SCALE GENOMIC DNA]</scope>
    <source>
        <strain evidence="1 2">DSM 44189</strain>
    </source>
</reference>
<name>A0ABU3WTG3_9NOCA</name>
<gene>
    <name evidence="1" type="ORF">F8M49_21480</name>
</gene>
<protein>
    <submittedName>
        <fullName evidence="1">Uncharacterized protein</fullName>
    </submittedName>
</protein>
<keyword evidence="2" id="KW-1185">Reference proteome</keyword>
<evidence type="ECO:0000313" key="2">
    <source>
        <dbReference type="Proteomes" id="UP001275440"/>
    </source>
</evidence>
<dbReference type="EMBL" id="WBMO01000003">
    <property type="protein sequence ID" value="MDV2477284.1"/>
    <property type="molecule type" value="Genomic_DNA"/>
</dbReference>
<evidence type="ECO:0000313" key="1">
    <source>
        <dbReference type="EMBL" id="MDV2477284.1"/>
    </source>
</evidence>
<proteinExistence type="predicted"/>
<accession>A0ABU3WTG3</accession>
<dbReference type="Proteomes" id="UP001275440">
    <property type="component" value="Unassembled WGS sequence"/>
</dbReference>